<dbReference type="InterPro" id="IPR029058">
    <property type="entry name" value="AB_hydrolase_fold"/>
</dbReference>
<reference evidence="2" key="1">
    <citation type="submission" date="2018-01" db="EMBL/GenBank/DDBJ databases">
        <authorList>
            <person name="Gatt S.M."/>
            <person name="Isern S."/>
            <person name="Jenkins M."/>
            <person name="Tan A.L."/>
            <person name="Michael S.F."/>
            <person name="Moore R.E."/>
            <person name="Ware V.C."/>
            <person name="Garlena R.A."/>
            <person name="Russell D.A."/>
            <person name="Pope W.H."/>
            <person name="Jacobs-Sera D."/>
            <person name="Hendrix R.W."/>
            <person name="Hatfull G.F."/>
        </authorList>
    </citation>
    <scope>NUCLEOTIDE SEQUENCE [LARGE SCALE GENOMIC DNA]</scope>
</reference>
<dbReference type="Proteomes" id="UP000241185">
    <property type="component" value="Segment"/>
</dbReference>
<keyword evidence="2" id="KW-1185">Reference proteome</keyword>
<gene>
    <name evidence="1" type="ORF">SEA_REM711_36</name>
</gene>
<evidence type="ECO:0000313" key="2">
    <source>
        <dbReference type="Proteomes" id="UP000241185"/>
    </source>
</evidence>
<protein>
    <submittedName>
        <fullName evidence="1">Lysin B</fullName>
    </submittedName>
</protein>
<evidence type="ECO:0000313" key="1">
    <source>
        <dbReference type="EMBL" id="AUV60814.1"/>
    </source>
</evidence>
<dbReference type="EMBL" id="MG770216">
    <property type="protein sequence ID" value="AUV60814.1"/>
    <property type="molecule type" value="Genomic_DNA"/>
</dbReference>
<sequence>MAWKQPQLTDPPMASEEIGRLNLRLLLAYAANSRAVEVGVQLHDVFDAATDRALRNIQAYLAKTEDPKYNREPGVLTYDCKVRLGVIVPAPAAPAKRFVQQGVGFSTDAFLMGDPTHSYVDAVREGSAELLRLALPMVGVAKVGLAYSMGGDVLRAALEKWPADRRDEWQILGVFGNPSKRPGPTLFGNDPGGQGISGVWYPEWTTGRLYDFTLPGDMYPNSVGLLPQIYQILVRMEASVEFALYLFNLLTSSFGPALLGLAAGGLGPATAGFGALAGIRTMITIGGIGVAPATSAGDVNLLAMITNIPAIIQSIAAALRFVQTNAHYHYHDQPQPYWRGLTGVDCAAQVISEKVERATVFTVPGTVSHWNDGPPAWTAWKLP</sequence>
<name>A0A2K9VEY7_9CAUD</name>
<accession>A0A2K9VEY7</accession>
<dbReference type="Gene3D" id="3.40.50.1820">
    <property type="entry name" value="alpha/beta hydrolase"/>
    <property type="match status" value="1"/>
</dbReference>
<organism evidence="1 2">
    <name type="scientific">Mycobacterium phage Rem711</name>
    <dbReference type="NCBI Taxonomy" id="2079285"/>
    <lineage>
        <taxon>Viruses</taxon>
        <taxon>Duplodnaviria</taxon>
        <taxon>Heunggongvirae</taxon>
        <taxon>Uroviricota</taxon>
        <taxon>Caudoviricetes</taxon>
        <taxon>Trigintaduovirus</taxon>
        <taxon>Trigintaduovirus rem711</taxon>
    </lineage>
</organism>
<proteinExistence type="predicted"/>